<sequence>MAIVEKVIDAPPQQVFDVLADGWTYSDWVVGTAHVRDVDADWPRAGTRLHHRAGPWPFSLEDSSTVLACEPPHKLVIKAGLWPAGEAVVVFTLEPVGDGFGTRVRIGEDFAAGPLRWVRNKLNDLVLHQRNKETLRRLSDIATRQKADERARR</sequence>
<dbReference type="Pfam" id="PF10604">
    <property type="entry name" value="Polyketide_cyc2"/>
    <property type="match status" value="1"/>
</dbReference>
<accession>A0A1C5JE03</accession>
<protein>
    <submittedName>
        <fullName evidence="1">Uncharacterized conserved protein YndB, AHSA1/START domain</fullName>
    </submittedName>
</protein>
<dbReference type="InterPro" id="IPR023393">
    <property type="entry name" value="START-like_dom_sf"/>
</dbReference>
<dbReference type="RefSeq" id="WP_091302264.1">
    <property type="nucleotide sequence ID" value="NZ_FMDN01000028.1"/>
</dbReference>
<dbReference type="SUPFAM" id="SSF55961">
    <property type="entry name" value="Bet v1-like"/>
    <property type="match status" value="1"/>
</dbReference>
<dbReference type="OrthoDB" id="4483486at2"/>
<organism evidence="1 2">
    <name type="scientific">Micromonospora halophytica</name>
    <dbReference type="NCBI Taxonomy" id="47864"/>
    <lineage>
        <taxon>Bacteria</taxon>
        <taxon>Bacillati</taxon>
        <taxon>Actinomycetota</taxon>
        <taxon>Actinomycetes</taxon>
        <taxon>Micromonosporales</taxon>
        <taxon>Micromonosporaceae</taxon>
        <taxon>Micromonospora</taxon>
    </lineage>
</organism>
<dbReference type="CDD" id="cd07812">
    <property type="entry name" value="SRPBCC"/>
    <property type="match status" value="1"/>
</dbReference>
<dbReference type="Gene3D" id="3.30.530.20">
    <property type="match status" value="1"/>
</dbReference>
<evidence type="ECO:0000313" key="2">
    <source>
        <dbReference type="Proteomes" id="UP000199408"/>
    </source>
</evidence>
<evidence type="ECO:0000313" key="1">
    <source>
        <dbReference type="EMBL" id="SCG68728.1"/>
    </source>
</evidence>
<dbReference type="Proteomes" id="UP000199408">
    <property type="component" value="Unassembled WGS sequence"/>
</dbReference>
<dbReference type="STRING" id="47864.GA0070560_12846"/>
<name>A0A1C5JE03_9ACTN</name>
<reference evidence="2" key="1">
    <citation type="submission" date="2016-06" db="EMBL/GenBank/DDBJ databases">
        <authorList>
            <person name="Varghese N."/>
        </authorList>
    </citation>
    <scope>NUCLEOTIDE SEQUENCE [LARGE SCALE GENOMIC DNA]</scope>
    <source>
        <strain evidence="2">DSM 43171</strain>
    </source>
</reference>
<keyword evidence="2" id="KW-1185">Reference proteome</keyword>
<dbReference type="InterPro" id="IPR019587">
    <property type="entry name" value="Polyketide_cyclase/dehydratase"/>
</dbReference>
<dbReference type="AlphaFoldDB" id="A0A1C5JE03"/>
<proteinExistence type="predicted"/>
<dbReference type="EMBL" id="FMDN01000028">
    <property type="protein sequence ID" value="SCG68728.1"/>
    <property type="molecule type" value="Genomic_DNA"/>
</dbReference>
<gene>
    <name evidence="1" type="ORF">GA0070560_12846</name>
</gene>